<dbReference type="RefSeq" id="WP_107376826.1">
    <property type="nucleotide sequence ID" value="NZ_JBOILW010000005.1"/>
</dbReference>
<evidence type="ECO:0000259" key="8">
    <source>
        <dbReference type="SMART" id="SM00919"/>
    </source>
</evidence>
<organism evidence="10">
    <name type="scientific">Staphylococcus arlettae</name>
    <dbReference type="NCBI Taxonomy" id="29378"/>
    <lineage>
        <taxon>Bacteria</taxon>
        <taxon>Bacillati</taxon>
        <taxon>Bacillota</taxon>
        <taxon>Bacilli</taxon>
        <taxon>Bacillales</taxon>
        <taxon>Staphylococcaceae</taxon>
        <taxon>Staphylococcus</taxon>
    </lineage>
</organism>
<feature type="binding site" evidence="6">
    <location>
        <position position="288"/>
    </location>
    <ligand>
        <name>(S)-malate</name>
        <dbReference type="ChEBI" id="CHEBI:15589"/>
    </ligand>
</feature>
<evidence type="ECO:0000256" key="2">
    <source>
        <dbReference type="ARBA" id="ARBA00008785"/>
    </source>
</evidence>
<dbReference type="InterPro" id="IPR001891">
    <property type="entry name" value="Malic_OxRdtase"/>
</dbReference>
<accession>A0A1W5QGU6</accession>
<evidence type="ECO:0000256" key="7">
    <source>
        <dbReference type="PIRSR" id="PIRSR000106-3"/>
    </source>
</evidence>
<feature type="binding site" evidence="7">
    <location>
        <position position="162"/>
    </location>
    <ligand>
        <name>a divalent metal cation</name>
        <dbReference type="ChEBI" id="CHEBI:60240"/>
    </ligand>
</feature>
<feature type="binding site" evidence="7">
    <location>
        <position position="136"/>
    </location>
    <ligand>
        <name>a divalent metal cation</name>
        <dbReference type="ChEBI" id="CHEBI:60240"/>
    </ligand>
</feature>
<dbReference type="SMART" id="SM01274">
    <property type="entry name" value="malic"/>
    <property type="match status" value="1"/>
</dbReference>
<dbReference type="GO" id="GO:0016616">
    <property type="term" value="F:oxidoreductase activity, acting on the CH-OH group of donors, NAD or NADP as acceptor"/>
    <property type="evidence" value="ECO:0007669"/>
    <property type="project" value="InterPro"/>
</dbReference>
<dbReference type="SMART" id="SM00919">
    <property type="entry name" value="Malic_M"/>
    <property type="match status" value="1"/>
</dbReference>
<evidence type="ECO:0000256" key="6">
    <source>
        <dbReference type="PIRSR" id="PIRSR000106-2"/>
    </source>
</evidence>
<sequence length="394" mass="41368">MTTHTYKAEALALHEQYAGKIEVASKIEVNSEEDLSVVYTPGVSEVCKAIAADETKVNKLTSRGKMIGVVTDGTAVLGLGNIGPKAALPVMEGKSILFKSFAGLDAFPICLDTTNTEEIIAMVKALQPNFAGINLEDIAAPRCFEIEARLKEELDIPVFHDDQHGTAIVVLAALLNASKVVKKQHDDLKIVINGAGSAGIAIARLLLAAGYNNISLVSLEGVVCEGADWMNPAQQDIATQTNSAHIQGDLNDVIVQADVFIGVSGPNALSSTHIATMNENPIIFALANPVPEIYPEDARAAGATVIGTGRSDYPNQINNLLAFPGIFKGILQAQKKDITMAAKVAAAHAIAEVIAPSELTADYVIPSALNPNVVDAVADAVEAAVTEDQAVTMN</sequence>
<proteinExistence type="inferred from homology"/>
<feature type="active site" description="Proton donor" evidence="5">
    <location>
        <position position="39"/>
    </location>
</feature>
<feature type="binding site" evidence="6">
    <location>
        <position position="318"/>
    </location>
    <ligand>
        <name>(S)-malate</name>
        <dbReference type="ChEBI" id="CHEBI:15589"/>
    </ligand>
</feature>
<dbReference type="InterPro" id="IPR046346">
    <property type="entry name" value="Aminoacid_DH-like_N_sf"/>
</dbReference>
<protein>
    <submittedName>
        <fullName evidence="10">NAD-dependent malic enzyme</fullName>
    </submittedName>
</protein>
<feature type="domain" description="Malic enzyme N-terminal" evidence="9">
    <location>
        <begin position="18"/>
        <end position="151"/>
    </location>
</feature>
<dbReference type="GO" id="GO:0046872">
    <property type="term" value="F:metal ion binding"/>
    <property type="evidence" value="ECO:0007669"/>
    <property type="project" value="UniProtKB-KW"/>
</dbReference>
<name>A0A1W5QGU6_9STAP</name>
<keyword evidence="4" id="KW-0560">Oxidoreductase</keyword>
<evidence type="ECO:0000256" key="4">
    <source>
        <dbReference type="ARBA" id="ARBA00023002"/>
    </source>
</evidence>
<evidence type="ECO:0000259" key="9">
    <source>
        <dbReference type="SMART" id="SM01274"/>
    </source>
</evidence>
<dbReference type="GO" id="GO:0004470">
    <property type="term" value="F:malic enzyme activity"/>
    <property type="evidence" value="ECO:0007669"/>
    <property type="project" value="InterPro"/>
</dbReference>
<dbReference type="EMBL" id="KY363215">
    <property type="protein sequence ID" value="APY23714.1"/>
    <property type="molecule type" value="Genomic_DNA"/>
</dbReference>
<dbReference type="InterPro" id="IPR012301">
    <property type="entry name" value="Malic_N_dom"/>
</dbReference>
<dbReference type="PANTHER" id="PTHR43237:SF4">
    <property type="entry name" value="NADP-DEPENDENT MALIC ENZYME"/>
    <property type="match status" value="1"/>
</dbReference>
<dbReference type="InterPro" id="IPR012302">
    <property type="entry name" value="Malic_NAD-bd"/>
</dbReference>
<dbReference type="CDD" id="cd05311">
    <property type="entry name" value="NAD_bind_2_malic_enz"/>
    <property type="match status" value="1"/>
</dbReference>
<dbReference type="Pfam" id="PF00390">
    <property type="entry name" value="malic"/>
    <property type="match status" value="1"/>
</dbReference>
<dbReference type="InterPro" id="IPR045213">
    <property type="entry name" value="Malic_NAD-bd_bact_type"/>
</dbReference>
<dbReference type="Gene3D" id="3.40.50.10380">
    <property type="entry name" value="Malic enzyme, N-terminal domain"/>
    <property type="match status" value="1"/>
</dbReference>
<dbReference type="PIRSF" id="PIRSF000106">
    <property type="entry name" value="ME"/>
    <property type="match status" value="1"/>
</dbReference>
<dbReference type="FunFam" id="3.40.50.10380:FF:000003">
    <property type="entry name" value="NADP-dependent malic enzyme"/>
    <property type="match status" value="1"/>
</dbReference>
<comment type="cofactor">
    <cofactor evidence="7">
        <name>Mg(2+)</name>
        <dbReference type="ChEBI" id="CHEBI:18420"/>
    </cofactor>
    <cofactor evidence="7">
        <name>Mn(2+)</name>
        <dbReference type="ChEBI" id="CHEBI:29035"/>
    </cofactor>
    <text evidence="7">Divalent metal cations. Prefers magnesium or manganese.</text>
</comment>
<reference evidence="10" key="1">
    <citation type="journal article" date="2017" name="MSphere">
        <title>Novel beta-lactamase blaARL in Staphylococcus arlettae.</title>
        <authorList>
            <person name="Andreis S.N."/>
            <person name="Perreten V."/>
            <person name="Schwendener S."/>
        </authorList>
    </citation>
    <scope>NUCLEOTIDE SEQUENCE</scope>
    <source>
        <strain evidence="10">SAN1670</strain>
    </source>
</reference>
<dbReference type="GO" id="GO:0051287">
    <property type="term" value="F:NAD binding"/>
    <property type="evidence" value="ECO:0007669"/>
    <property type="project" value="InterPro"/>
</dbReference>
<feature type="active site" description="Proton acceptor" evidence="5">
    <location>
        <position position="94"/>
    </location>
</feature>
<dbReference type="InterPro" id="IPR037062">
    <property type="entry name" value="Malic_N_dom_sf"/>
</dbReference>
<dbReference type="PANTHER" id="PTHR43237">
    <property type="entry name" value="NADP-DEPENDENT MALIC ENZYME"/>
    <property type="match status" value="1"/>
</dbReference>
<evidence type="ECO:0000313" key="10">
    <source>
        <dbReference type="EMBL" id="APY23714.1"/>
    </source>
</evidence>
<keyword evidence="3 7" id="KW-0479">Metal-binding</keyword>
<feature type="binding site" evidence="7">
    <location>
        <position position="137"/>
    </location>
    <ligand>
        <name>a divalent metal cation</name>
        <dbReference type="ChEBI" id="CHEBI:60240"/>
    </ligand>
</feature>
<evidence type="ECO:0000256" key="1">
    <source>
        <dbReference type="ARBA" id="ARBA00001936"/>
    </source>
</evidence>
<dbReference type="InterPro" id="IPR036291">
    <property type="entry name" value="NAD(P)-bd_dom_sf"/>
</dbReference>
<dbReference type="SUPFAM" id="SSF53223">
    <property type="entry name" value="Aminoacid dehydrogenase-like, N-terminal domain"/>
    <property type="match status" value="1"/>
</dbReference>
<comment type="cofactor">
    <cofactor evidence="1">
        <name>Mn(2+)</name>
        <dbReference type="ChEBI" id="CHEBI:29035"/>
    </cofactor>
</comment>
<dbReference type="Gene3D" id="3.40.50.720">
    <property type="entry name" value="NAD(P)-binding Rossmann-like Domain"/>
    <property type="match status" value="1"/>
</dbReference>
<dbReference type="InterPro" id="IPR051674">
    <property type="entry name" value="Malate_Decarboxylase"/>
</dbReference>
<dbReference type="AlphaFoldDB" id="A0A1W5QGU6"/>
<dbReference type="InterPro" id="IPR015884">
    <property type="entry name" value="Malic_enzyme_CS"/>
</dbReference>
<dbReference type="SUPFAM" id="SSF51735">
    <property type="entry name" value="NAD(P)-binding Rossmann-fold domains"/>
    <property type="match status" value="1"/>
</dbReference>
<dbReference type="Pfam" id="PF03949">
    <property type="entry name" value="Malic_M"/>
    <property type="match status" value="1"/>
</dbReference>
<evidence type="ECO:0000256" key="3">
    <source>
        <dbReference type="ARBA" id="ARBA00022723"/>
    </source>
</evidence>
<dbReference type="PROSITE" id="PS00331">
    <property type="entry name" value="MALIC_ENZYMES"/>
    <property type="match status" value="1"/>
</dbReference>
<feature type="domain" description="Malic enzyme NAD-binding" evidence="8">
    <location>
        <begin position="163"/>
        <end position="386"/>
    </location>
</feature>
<comment type="similarity">
    <text evidence="2">Belongs to the malic enzymes family.</text>
</comment>
<evidence type="ECO:0000256" key="5">
    <source>
        <dbReference type="PIRSR" id="PIRSR000106-1"/>
    </source>
</evidence>